<evidence type="ECO:0000259" key="4">
    <source>
        <dbReference type="PROSITE" id="PS51898"/>
    </source>
</evidence>
<sequence>MVRVKVEIDRVQFRLRWTFPKGVRNTLYIPGGCTAISENIAKSKATWIEREIINGTYDHTLERYQESSPKQTEDLTVIALMERFITVKSHETNPRGLQKYHATLARVQQYFSTTKRASEIDLETAAKFRDWLKTLKNSRGLPLSNVTIKERLQILSSCWSWAEDEKILKSNPWKRASRTIKKQKSQPKPLTPEEIPVVIATYQSDPYYSFYADLVKVLLGTGARFGEVACLTWDDLSEDCDRIHFHKSFSRGETSPTTKNDKTGWINIPNNLQAVLKRRKLSRCSDNPLVFPSSRQGSEISDQTFRESWIVILRKAKIEYRKPYSTRSTLISFWLSQGEDPATIAKMTRTSIKMIYEHYGASIKTNVVLPEIF</sequence>
<dbReference type="InterPro" id="IPR010998">
    <property type="entry name" value="Integrase_recombinase_N"/>
</dbReference>
<dbReference type="InterPro" id="IPR013762">
    <property type="entry name" value="Integrase-like_cat_sf"/>
</dbReference>
<evidence type="ECO:0000256" key="3">
    <source>
        <dbReference type="ARBA" id="ARBA00023172"/>
    </source>
</evidence>
<reference evidence="5 6" key="1">
    <citation type="submission" date="2017-06" db="EMBL/GenBank/DDBJ databases">
        <title>Genome sequencing of cyanobaciteial culture collection at National Institute for Environmental Studies (NIES).</title>
        <authorList>
            <person name="Hirose Y."/>
            <person name="Shimura Y."/>
            <person name="Fujisawa T."/>
            <person name="Nakamura Y."/>
            <person name="Kawachi M."/>
        </authorList>
    </citation>
    <scope>NUCLEOTIDE SEQUENCE [LARGE SCALE GENOMIC DNA]</scope>
    <source>
        <strain evidence="5 6">NIES-2135</strain>
    </source>
</reference>
<accession>A0A1Z4JI40</accession>
<dbReference type="PANTHER" id="PTHR30349:SF41">
    <property type="entry name" value="INTEGRASE_RECOMBINASE PROTEIN MJ0367-RELATED"/>
    <property type="match status" value="1"/>
</dbReference>
<name>A0A1Z4JI40_LEPBY</name>
<dbReference type="InterPro" id="IPR050090">
    <property type="entry name" value="Tyrosine_recombinase_XerCD"/>
</dbReference>
<keyword evidence="2" id="KW-0238">DNA-binding</keyword>
<dbReference type="Gene3D" id="1.10.150.130">
    <property type="match status" value="1"/>
</dbReference>
<dbReference type="SUPFAM" id="SSF56349">
    <property type="entry name" value="DNA breaking-rejoining enzymes"/>
    <property type="match status" value="1"/>
</dbReference>
<dbReference type="PROSITE" id="PS51898">
    <property type="entry name" value="TYR_RECOMBINASE"/>
    <property type="match status" value="1"/>
</dbReference>
<dbReference type="GO" id="GO:0003677">
    <property type="term" value="F:DNA binding"/>
    <property type="evidence" value="ECO:0007669"/>
    <property type="project" value="UniProtKB-KW"/>
</dbReference>
<organism evidence="5 6">
    <name type="scientific">Leptolyngbya boryana NIES-2135</name>
    <dbReference type="NCBI Taxonomy" id="1973484"/>
    <lineage>
        <taxon>Bacteria</taxon>
        <taxon>Bacillati</taxon>
        <taxon>Cyanobacteriota</taxon>
        <taxon>Cyanophyceae</taxon>
        <taxon>Leptolyngbyales</taxon>
        <taxon>Leptolyngbyaceae</taxon>
        <taxon>Leptolyngbya group</taxon>
        <taxon>Leptolyngbya</taxon>
    </lineage>
</organism>
<feature type="domain" description="Tyr recombinase" evidence="4">
    <location>
        <begin position="185"/>
        <end position="373"/>
    </location>
</feature>
<evidence type="ECO:0000313" key="5">
    <source>
        <dbReference type="EMBL" id="BAY56396.1"/>
    </source>
</evidence>
<evidence type="ECO:0000313" key="6">
    <source>
        <dbReference type="Proteomes" id="UP000217895"/>
    </source>
</evidence>
<dbReference type="EMBL" id="AP018203">
    <property type="protein sequence ID" value="BAY56396.1"/>
    <property type="molecule type" value="Genomic_DNA"/>
</dbReference>
<dbReference type="AlphaFoldDB" id="A0A1Z4JI40"/>
<dbReference type="Pfam" id="PF13102">
    <property type="entry name" value="Phage_int_SAM_5"/>
    <property type="match status" value="1"/>
</dbReference>
<dbReference type="Pfam" id="PF00589">
    <property type="entry name" value="Phage_integrase"/>
    <property type="match status" value="1"/>
</dbReference>
<comment type="similarity">
    <text evidence="1">Belongs to the 'phage' integrase family.</text>
</comment>
<proteinExistence type="inferred from homology"/>
<dbReference type="InterPro" id="IPR025269">
    <property type="entry name" value="SAM-like_dom"/>
</dbReference>
<dbReference type="GO" id="GO:0015074">
    <property type="term" value="P:DNA integration"/>
    <property type="evidence" value="ECO:0007669"/>
    <property type="project" value="InterPro"/>
</dbReference>
<dbReference type="GO" id="GO:0006310">
    <property type="term" value="P:DNA recombination"/>
    <property type="evidence" value="ECO:0007669"/>
    <property type="project" value="UniProtKB-KW"/>
</dbReference>
<dbReference type="PANTHER" id="PTHR30349">
    <property type="entry name" value="PHAGE INTEGRASE-RELATED"/>
    <property type="match status" value="1"/>
</dbReference>
<evidence type="ECO:0000256" key="1">
    <source>
        <dbReference type="ARBA" id="ARBA00008857"/>
    </source>
</evidence>
<dbReference type="InterPro" id="IPR011010">
    <property type="entry name" value="DNA_brk_join_enz"/>
</dbReference>
<dbReference type="InterPro" id="IPR002104">
    <property type="entry name" value="Integrase_catalytic"/>
</dbReference>
<protein>
    <submittedName>
        <fullName evidence="5">Integrase family protein</fullName>
    </submittedName>
</protein>
<dbReference type="Gene3D" id="1.10.443.10">
    <property type="entry name" value="Intergrase catalytic core"/>
    <property type="match status" value="1"/>
</dbReference>
<dbReference type="Proteomes" id="UP000217895">
    <property type="component" value="Chromosome"/>
</dbReference>
<evidence type="ECO:0000256" key="2">
    <source>
        <dbReference type="ARBA" id="ARBA00023125"/>
    </source>
</evidence>
<keyword evidence="6" id="KW-1185">Reference proteome</keyword>
<keyword evidence="3" id="KW-0233">DNA recombination</keyword>
<gene>
    <name evidence="5" type="ORF">NIES2135_32270</name>
</gene>